<accession>A0A8J7WRB0</accession>
<dbReference type="AlphaFoldDB" id="A0A8J7WRB0"/>
<name>A0A8J7WRB0_9ACTN</name>
<protein>
    <recommendedName>
        <fullName evidence="3">Helix-turn-helix domain-containing protein</fullName>
    </recommendedName>
</protein>
<reference evidence="1" key="1">
    <citation type="submission" date="2021-04" db="EMBL/GenBank/DDBJ databases">
        <title>Genome based classification of Actinospica acidithermotolerans sp. nov., an actinobacterium isolated from an Indonesian hot spring.</title>
        <authorList>
            <person name="Kusuma A.B."/>
            <person name="Putra K.E."/>
            <person name="Nafisah S."/>
            <person name="Loh J."/>
            <person name="Nouioui I."/>
            <person name="Goodfellow M."/>
        </authorList>
    </citation>
    <scope>NUCLEOTIDE SEQUENCE</scope>
    <source>
        <strain evidence="1">DSM 45618</strain>
    </source>
</reference>
<evidence type="ECO:0000313" key="2">
    <source>
        <dbReference type="Proteomes" id="UP000677913"/>
    </source>
</evidence>
<gene>
    <name evidence="1" type="ORF">KGA66_16015</name>
</gene>
<keyword evidence="2" id="KW-1185">Reference proteome</keyword>
<evidence type="ECO:0008006" key="3">
    <source>
        <dbReference type="Google" id="ProtNLM"/>
    </source>
</evidence>
<sequence>MQLQTDPGHPGPQRGQNLLCFRPRAAALGLAPSTLHRWLTDGFIPGQQTTPGSPWRIRLSEQLRGLFVDDAPTGWLAMLEATMAYGVSRQTLMQRVKRGELKAVHVRTGRRKGLRIEPPATQTGLF</sequence>
<proteinExistence type="predicted"/>
<dbReference type="EMBL" id="JAGSXH010000053">
    <property type="protein sequence ID" value="MBS2964562.1"/>
    <property type="molecule type" value="Genomic_DNA"/>
</dbReference>
<dbReference type="RefSeq" id="WP_211468923.1">
    <property type="nucleotide sequence ID" value="NZ_JAGSXH010000053.1"/>
</dbReference>
<dbReference type="Proteomes" id="UP000677913">
    <property type="component" value="Unassembled WGS sequence"/>
</dbReference>
<evidence type="ECO:0000313" key="1">
    <source>
        <dbReference type="EMBL" id="MBS2964562.1"/>
    </source>
</evidence>
<organism evidence="1 2">
    <name type="scientific">Actinocrinis puniceicyclus</name>
    <dbReference type="NCBI Taxonomy" id="977794"/>
    <lineage>
        <taxon>Bacteria</taxon>
        <taxon>Bacillati</taxon>
        <taxon>Actinomycetota</taxon>
        <taxon>Actinomycetes</taxon>
        <taxon>Catenulisporales</taxon>
        <taxon>Actinospicaceae</taxon>
        <taxon>Actinocrinis</taxon>
    </lineage>
</organism>
<comment type="caution">
    <text evidence="1">The sequence shown here is derived from an EMBL/GenBank/DDBJ whole genome shotgun (WGS) entry which is preliminary data.</text>
</comment>